<feature type="region of interest" description="Disordered" evidence="1">
    <location>
        <begin position="364"/>
        <end position="408"/>
    </location>
</feature>
<comment type="caution">
    <text evidence="2">The sequence shown here is derived from an EMBL/GenBank/DDBJ whole genome shotgun (WGS) entry which is preliminary data.</text>
</comment>
<dbReference type="Proteomes" id="UP001430356">
    <property type="component" value="Unassembled WGS sequence"/>
</dbReference>
<feature type="region of interest" description="Disordered" evidence="1">
    <location>
        <begin position="443"/>
        <end position="496"/>
    </location>
</feature>
<protein>
    <submittedName>
        <fullName evidence="2">Uncharacterized protein</fullName>
    </submittedName>
</protein>
<feature type="compositionally biased region" description="Pro residues" evidence="1">
    <location>
        <begin position="376"/>
        <end position="398"/>
    </location>
</feature>
<name>A0AAW0EWQ1_9TRYP</name>
<dbReference type="EMBL" id="JAECZO010000102">
    <property type="protein sequence ID" value="KAK7197339.1"/>
    <property type="molecule type" value="Genomic_DNA"/>
</dbReference>
<feature type="compositionally biased region" description="Low complexity" evidence="1">
    <location>
        <begin position="142"/>
        <end position="154"/>
    </location>
</feature>
<reference evidence="2 3" key="1">
    <citation type="journal article" date="2021" name="MBio">
        <title>A New Model Trypanosomatid, Novymonas esmeraldas: Genomic Perception of Its 'Candidatus Pandoraea novymonadis' Endosymbiont.</title>
        <authorList>
            <person name="Zakharova A."/>
            <person name="Saura A."/>
            <person name="Butenko A."/>
            <person name="Podesvova L."/>
            <person name="Warmusova S."/>
            <person name="Kostygov A.Y."/>
            <person name="Nenarokova A."/>
            <person name="Lukes J."/>
            <person name="Opperdoes F.R."/>
            <person name="Yurchenko V."/>
        </authorList>
    </citation>
    <scope>NUCLEOTIDE SEQUENCE [LARGE SCALE GENOMIC DNA]</scope>
    <source>
        <strain evidence="2 3">E262AT.01</strain>
    </source>
</reference>
<proteinExistence type="predicted"/>
<feature type="compositionally biased region" description="Basic residues" evidence="1">
    <location>
        <begin position="126"/>
        <end position="137"/>
    </location>
</feature>
<evidence type="ECO:0000313" key="3">
    <source>
        <dbReference type="Proteomes" id="UP001430356"/>
    </source>
</evidence>
<evidence type="ECO:0000313" key="2">
    <source>
        <dbReference type="EMBL" id="KAK7197339.1"/>
    </source>
</evidence>
<feature type="region of interest" description="Disordered" evidence="1">
    <location>
        <begin position="120"/>
        <end position="202"/>
    </location>
</feature>
<evidence type="ECO:0000256" key="1">
    <source>
        <dbReference type="SAM" id="MobiDB-lite"/>
    </source>
</evidence>
<gene>
    <name evidence="2" type="ORF">NESM_000681200</name>
</gene>
<accession>A0AAW0EWQ1</accession>
<organism evidence="2 3">
    <name type="scientific">Novymonas esmeraldas</name>
    <dbReference type="NCBI Taxonomy" id="1808958"/>
    <lineage>
        <taxon>Eukaryota</taxon>
        <taxon>Discoba</taxon>
        <taxon>Euglenozoa</taxon>
        <taxon>Kinetoplastea</taxon>
        <taxon>Metakinetoplastina</taxon>
        <taxon>Trypanosomatida</taxon>
        <taxon>Trypanosomatidae</taxon>
        <taxon>Novymonas</taxon>
    </lineage>
</organism>
<sequence length="668" mass="68252">MRRADPYIPSSLVWVCLACGQLTPHRGTTVETETDAECFDYAPPGDPAAASTAVDAHTAPPAAAAAVAPSRGDDVGLCASSVHDDDDDVDGALVTACVAPRRSCVNDASDSYLSQAAAASAAAASSRHRHRHHHHRRVQGEGRSASSSHGSAAGDVRPRSGTTKEAASRGGSDVAPGSVVDRRPGAFPLTPDISGSGVSSTSISSGGGTATAAAAVAAHQRHSHSLKDSRSSLTLLLLEQHLIGSREMRLCRGCGAVACAEIRSTAELMAAGPGAASPTTPAGCGCCDEEDESALVLAPAAEAPPPLQQETWQWDAPSVHGSAHRRNGLSSSATSLPLSVSQLLYGGHEAQPLDVWFTSTDTSVTTPRCRADGGPPGVPQPHASPPPPPPSPPPPQSPPRSQRRTHASLPSVHTVVAVALARLLLRVKKAVVAVVEGCHPLSPALPKPYWGQGGGPVDLDDTDAGEEGSAASGSHHQRSAAVQAGHGSADPRLSRWCTTPSSSADITAVAHDVDDGSCGSSTCDRACAMSSTRLADAPPVSDGSAAATATSSAAATAAVRWTRACKNRWDTTSVADALWRLVLPSFGFPFLRPAAAAAADASSVAHDASACAASRPYRGFHGEVEAAVGQLDATQLEVAALRLQQVLAAVRKAQQKQQQGPSSVAYTF</sequence>
<dbReference type="AlphaFoldDB" id="A0AAW0EWQ1"/>
<feature type="compositionally biased region" description="Low complexity" evidence="1">
    <location>
        <begin position="193"/>
        <end position="202"/>
    </location>
</feature>
<keyword evidence="3" id="KW-1185">Reference proteome</keyword>